<sequence>MENLRPTIHHVRYLRVTVIHLDILGRETWRAFKSKLKINMIGLLREPAAIVFLIVFPVVFLVVSILLADMQEFSKPTDVILALNPWTYGNNDALLYNNTGYDLAAIEAVFASDNVTLDSYNGSYSQLYELRPHMSAWYIDDFPDLDM</sequence>
<evidence type="ECO:0000256" key="1">
    <source>
        <dbReference type="SAM" id="Phobius"/>
    </source>
</evidence>
<dbReference type="EMBL" id="JAXCGZ010011824">
    <property type="protein sequence ID" value="KAK7074088.1"/>
    <property type="molecule type" value="Genomic_DNA"/>
</dbReference>
<comment type="caution">
    <text evidence="2">The sequence shown here is derived from an EMBL/GenBank/DDBJ whole genome shotgun (WGS) entry which is preliminary data.</text>
</comment>
<evidence type="ECO:0000313" key="2">
    <source>
        <dbReference type="EMBL" id="KAK7074088.1"/>
    </source>
</evidence>
<feature type="transmembrane region" description="Helical" evidence="1">
    <location>
        <begin position="48"/>
        <end position="68"/>
    </location>
</feature>
<name>A0AAN8X4A4_HALRR</name>
<accession>A0AAN8X4A4</accession>
<dbReference type="Proteomes" id="UP001381693">
    <property type="component" value="Unassembled WGS sequence"/>
</dbReference>
<keyword evidence="3" id="KW-1185">Reference proteome</keyword>
<reference evidence="2 3" key="1">
    <citation type="submission" date="2023-11" db="EMBL/GenBank/DDBJ databases">
        <title>Halocaridina rubra genome assembly.</title>
        <authorList>
            <person name="Smith C."/>
        </authorList>
    </citation>
    <scope>NUCLEOTIDE SEQUENCE [LARGE SCALE GENOMIC DNA]</scope>
    <source>
        <strain evidence="2">EP-1</strain>
        <tissue evidence="2">Whole</tissue>
    </source>
</reference>
<dbReference type="AlphaFoldDB" id="A0AAN8X4A4"/>
<keyword evidence="1" id="KW-1133">Transmembrane helix</keyword>
<keyword evidence="1" id="KW-0812">Transmembrane</keyword>
<organism evidence="2 3">
    <name type="scientific">Halocaridina rubra</name>
    <name type="common">Hawaiian red shrimp</name>
    <dbReference type="NCBI Taxonomy" id="373956"/>
    <lineage>
        <taxon>Eukaryota</taxon>
        <taxon>Metazoa</taxon>
        <taxon>Ecdysozoa</taxon>
        <taxon>Arthropoda</taxon>
        <taxon>Crustacea</taxon>
        <taxon>Multicrustacea</taxon>
        <taxon>Malacostraca</taxon>
        <taxon>Eumalacostraca</taxon>
        <taxon>Eucarida</taxon>
        <taxon>Decapoda</taxon>
        <taxon>Pleocyemata</taxon>
        <taxon>Caridea</taxon>
        <taxon>Atyoidea</taxon>
        <taxon>Atyidae</taxon>
        <taxon>Halocaridina</taxon>
    </lineage>
</organism>
<proteinExistence type="predicted"/>
<keyword evidence="1" id="KW-0472">Membrane</keyword>
<protein>
    <submittedName>
        <fullName evidence="2">Uncharacterized protein</fullName>
    </submittedName>
</protein>
<gene>
    <name evidence="2" type="ORF">SK128_018330</name>
</gene>
<evidence type="ECO:0000313" key="3">
    <source>
        <dbReference type="Proteomes" id="UP001381693"/>
    </source>
</evidence>